<sequence length="154" mass="16265">MRRLLRALATLGPVGDFPIAPATAGSFVVVVIAWFLPVWPLPWTLCVLGVGGVIAVAICGEAEKDLGHDAHPIVADEVIGQSLALLFAPHKLWAFAAAFVLFRIFDVWKPLGAREAQALPGGWGVVADDVIAGLTSCGVLQFGLWALRRFGPGS</sequence>
<accession>A0A538TZ44</accession>
<dbReference type="GO" id="GO:0006629">
    <property type="term" value="P:lipid metabolic process"/>
    <property type="evidence" value="ECO:0007669"/>
    <property type="project" value="InterPro"/>
</dbReference>
<proteinExistence type="predicted"/>
<organism evidence="3 4">
    <name type="scientific">Eiseniibacteriota bacterium</name>
    <dbReference type="NCBI Taxonomy" id="2212470"/>
    <lineage>
        <taxon>Bacteria</taxon>
        <taxon>Candidatus Eiseniibacteriota</taxon>
    </lineage>
</organism>
<protein>
    <submittedName>
        <fullName evidence="3">Phosphatidylglycerophosphatase A</fullName>
    </submittedName>
</protein>
<evidence type="ECO:0000259" key="2">
    <source>
        <dbReference type="Pfam" id="PF04608"/>
    </source>
</evidence>
<dbReference type="AlphaFoldDB" id="A0A538TZ44"/>
<dbReference type="PIRSF" id="PIRSF006162">
    <property type="entry name" value="PgpA"/>
    <property type="match status" value="1"/>
</dbReference>
<feature type="transmembrane region" description="Helical" evidence="1">
    <location>
        <begin position="83"/>
        <end position="105"/>
    </location>
</feature>
<name>A0A538TZ44_UNCEI</name>
<feature type="domain" description="YutG/PgpA" evidence="2">
    <location>
        <begin position="8"/>
        <end position="142"/>
    </location>
</feature>
<evidence type="ECO:0000256" key="1">
    <source>
        <dbReference type="SAM" id="Phobius"/>
    </source>
</evidence>
<comment type="caution">
    <text evidence="3">The sequence shown here is derived from an EMBL/GenBank/DDBJ whole genome shotgun (WGS) entry which is preliminary data.</text>
</comment>
<dbReference type="PANTHER" id="PTHR36305">
    <property type="entry name" value="PHOSPHATIDYLGLYCEROPHOSPHATASE A"/>
    <property type="match status" value="1"/>
</dbReference>
<dbReference type="InterPro" id="IPR026037">
    <property type="entry name" value="PgpA"/>
</dbReference>
<keyword evidence="1" id="KW-0812">Transmembrane</keyword>
<dbReference type="PANTHER" id="PTHR36305:SF1">
    <property type="entry name" value="PHOSPHATIDYLGLYCEROPHOSPHATASE A"/>
    <property type="match status" value="1"/>
</dbReference>
<keyword evidence="1" id="KW-0472">Membrane</keyword>
<dbReference type="CDD" id="cd06971">
    <property type="entry name" value="PgpA"/>
    <property type="match status" value="1"/>
</dbReference>
<dbReference type="Pfam" id="PF04608">
    <property type="entry name" value="PgpA"/>
    <property type="match status" value="1"/>
</dbReference>
<feature type="transmembrane region" description="Helical" evidence="1">
    <location>
        <begin position="41"/>
        <end position="62"/>
    </location>
</feature>
<dbReference type="InterPro" id="IPR007686">
    <property type="entry name" value="YutG/PgpA"/>
</dbReference>
<dbReference type="SUPFAM" id="SSF101307">
    <property type="entry name" value="YutG-like"/>
    <property type="match status" value="1"/>
</dbReference>
<dbReference type="EMBL" id="VBPA01000372">
    <property type="protein sequence ID" value="TMQ68878.1"/>
    <property type="molecule type" value="Genomic_DNA"/>
</dbReference>
<dbReference type="InterPro" id="IPR036681">
    <property type="entry name" value="PgpA-like_sf"/>
</dbReference>
<dbReference type="GO" id="GO:0008962">
    <property type="term" value="F:phosphatidylglycerophosphatase activity"/>
    <property type="evidence" value="ECO:0007669"/>
    <property type="project" value="InterPro"/>
</dbReference>
<evidence type="ECO:0000313" key="3">
    <source>
        <dbReference type="EMBL" id="TMQ68878.1"/>
    </source>
</evidence>
<feature type="transmembrane region" description="Helical" evidence="1">
    <location>
        <begin position="7"/>
        <end position="35"/>
    </location>
</feature>
<feature type="transmembrane region" description="Helical" evidence="1">
    <location>
        <begin position="125"/>
        <end position="147"/>
    </location>
</feature>
<reference evidence="3 4" key="1">
    <citation type="journal article" date="2019" name="Nat. Microbiol.">
        <title>Mediterranean grassland soil C-N compound turnover is dependent on rainfall and depth, and is mediated by genomically divergent microorganisms.</title>
        <authorList>
            <person name="Diamond S."/>
            <person name="Andeer P.F."/>
            <person name="Li Z."/>
            <person name="Crits-Christoph A."/>
            <person name="Burstein D."/>
            <person name="Anantharaman K."/>
            <person name="Lane K.R."/>
            <person name="Thomas B.C."/>
            <person name="Pan C."/>
            <person name="Northen T.R."/>
            <person name="Banfield J.F."/>
        </authorList>
    </citation>
    <scope>NUCLEOTIDE SEQUENCE [LARGE SCALE GENOMIC DNA]</scope>
    <source>
        <strain evidence="3">WS_10</strain>
    </source>
</reference>
<keyword evidence="1" id="KW-1133">Transmembrane helix</keyword>
<dbReference type="Proteomes" id="UP000319836">
    <property type="component" value="Unassembled WGS sequence"/>
</dbReference>
<gene>
    <name evidence="3" type="ORF">E6K80_13585</name>
</gene>
<evidence type="ECO:0000313" key="4">
    <source>
        <dbReference type="Proteomes" id="UP000319836"/>
    </source>
</evidence>